<dbReference type="PANTHER" id="PTHR36444">
    <property type="entry name" value="TRANSCRIPTIONAL REGULATOR PROTEIN YOBU-RELATED"/>
    <property type="match status" value="1"/>
</dbReference>
<accession>A0A7G9GN50</accession>
<gene>
    <name evidence="1" type="ORF">H9Q80_18645</name>
</gene>
<dbReference type="Proteomes" id="UP000515856">
    <property type="component" value="Chromosome"/>
</dbReference>
<dbReference type="KEGG" id="ehn:H9Q80_18645"/>
<proteinExistence type="predicted"/>
<sequence>MNYHLTNVTLTTDNTIEGMEKIQALWNDITTGNLPLLCDNEHHPIENVTPISCYSNYTSDEKGTYDLTIMAETLDFFTKMEEKIAQGTYLLYEETNDEGNIEACTKQAWIRIWDDQNKQLIKRSFTKDYEASIPKAFSKDNKAHCYVYIAIQQ</sequence>
<dbReference type="RefSeq" id="WP_117453808.1">
    <property type="nucleotide sequence ID" value="NZ_CP060636.1"/>
</dbReference>
<dbReference type="InterPro" id="IPR011256">
    <property type="entry name" value="Reg_factor_effector_dom_sf"/>
</dbReference>
<dbReference type="Gene3D" id="3.20.80.10">
    <property type="entry name" value="Regulatory factor, effector binding domain"/>
    <property type="match status" value="1"/>
</dbReference>
<protein>
    <submittedName>
        <fullName evidence="1">AraC family transcriptional regulator</fullName>
    </submittedName>
</protein>
<dbReference type="InterPro" id="IPR053182">
    <property type="entry name" value="YobU-like_regulator"/>
</dbReference>
<dbReference type="EMBL" id="CP060636">
    <property type="protein sequence ID" value="QNM12232.1"/>
    <property type="molecule type" value="Genomic_DNA"/>
</dbReference>
<dbReference type="AlphaFoldDB" id="A0A7G9GN50"/>
<reference evidence="1 2" key="1">
    <citation type="submission" date="2020-08" db="EMBL/GenBank/DDBJ databases">
        <authorList>
            <person name="Liu C."/>
            <person name="Sun Q."/>
        </authorList>
    </citation>
    <scope>NUCLEOTIDE SEQUENCE [LARGE SCALE GENOMIC DNA]</scope>
    <source>
        <strain evidence="1 2">NSJ-61</strain>
    </source>
</reference>
<evidence type="ECO:0000313" key="1">
    <source>
        <dbReference type="EMBL" id="QNM12232.1"/>
    </source>
</evidence>
<dbReference type="PANTHER" id="PTHR36444:SF2">
    <property type="entry name" value="TRANSCRIPTIONAL REGULATOR PROTEIN YOBU-RELATED"/>
    <property type="match status" value="1"/>
</dbReference>
<name>A0A7G9GN50_9FIRM</name>
<organism evidence="1 2">
    <name type="scientific">[Eubacterium] hominis</name>
    <dbReference type="NCBI Taxonomy" id="2764325"/>
    <lineage>
        <taxon>Bacteria</taxon>
        <taxon>Bacillati</taxon>
        <taxon>Bacillota</taxon>
        <taxon>Erysipelotrichia</taxon>
        <taxon>Erysipelotrichales</taxon>
        <taxon>Erysipelotrichaceae</taxon>
        <taxon>Amedibacillus</taxon>
    </lineage>
</organism>
<keyword evidence="2" id="KW-1185">Reference proteome</keyword>
<evidence type="ECO:0000313" key="2">
    <source>
        <dbReference type="Proteomes" id="UP000515856"/>
    </source>
</evidence>